<sequence length="301" mass="31956">MRLALCESESNPESIAQRFAQCVQQVLAEQQITQEKLLGIGIGVPGVVKQAEEETVSAPAWNWRPVPLKALLQKELSSQLYVDNGCKTMALAEMHLEPGLRHETLAALNIGTGVGAGIVYEEKLYRGGSNSAGEWGHTPMVLGGDLCRCGSYGCLEAYIGAPGIIRRLSTLSPTSAALRHGTEECIIGAIIQAAIQGDPAAHEIMQATSHYLGAGIANLINLFNPQRIILGGKIGLLLGQAYLPEIVQQARRYALKEPFEATSITVSSLGEDAASLGAARLALEGFMVQVGGGANFARLHM</sequence>
<evidence type="ECO:0000313" key="2">
    <source>
        <dbReference type="EMBL" id="GHO47876.1"/>
    </source>
</evidence>
<dbReference type="PANTHER" id="PTHR18964:SF149">
    <property type="entry name" value="BIFUNCTIONAL UDP-N-ACETYLGLUCOSAMINE 2-EPIMERASE_N-ACETYLMANNOSAMINE KINASE"/>
    <property type="match status" value="1"/>
</dbReference>
<keyword evidence="3" id="KW-1185">Reference proteome</keyword>
<dbReference type="InterPro" id="IPR043129">
    <property type="entry name" value="ATPase_NBD"/>
</dbReference>
<accession>A0A8J3MVF1</accession>
<evidence type="ECO:0008006" key="4">
    <source>
        <dbReference type="Google" id="ProtNLM"/>
    </source>
</evidence>
<dbReference type="Proteomes" id="UP000612362">
    <property type="component" value="Unassembled WGS sequence"/>
</dbReference>
<name>A0A8J3MVF1_9CHLR</name>
<dbReference type="EMBL" id="BNJF01000003">
    <property type="protein sequence ID" value="GHO47876.1"/>
    <property type="molecule type" value="Genomic_DNA"/>
</dbReference>
<evidence type="ECO:0000313" key="3">
    <source>
        <dbReference type="Proteomes" id="UP000612362"/>
    </source>
</evidence>
<proteinExistence type="inferred from homology"/>
<dbReference type="PROSITE" id="PS01125">
    <property type="entry name" value="ROK"/>
    <property type="match status" value="1"/>
</dbReference>
<dbReference type="Gene3D" id="3.30.420.40">
    <property type="match status" value="2"/>
</dbReference>
<dbReference type="InterPro" id="IPR049874">
    <property type="entry name" value="ROK_cs"/>
</dbReference>
<dbReference type="PANTHER" id="PTHR18964">
    <property type="entry name" value="ROK (REPRESSOR, ORF, KINASE) FAMILY"/>
    <property type="match status" value="1"/>
</dbReference>
<dbReference type="InterPro" id="IPR000600">
    <property type="entry name" value="ROK"/>
</dbReference>
<comment type="caution">
    <text evidence="2">The sequence shown here is derived from an EMBL/GenBank/DDBJ whole genome shotgun (WGS) entry which is preliminary data.</text>
</comment>
<protein>
    <recommendedName>
        <fullName evidence="4">ROK family protein</fullName>
    </recommendedName>
</protein>
<dbReference type="Pfam" id="PF00480">
    <property type="entry name" value="ROK"/>
    <property type="match status" value="1"/>
</dbReference>
<reference evidence="2" key="1">
    <citation type="submission" date="2020-10" db="EMBL/GenBank/DDBJ databases">
        <title>Taxonomic study of unclassified bacteria belonging to the class Ktedonobacteria.</title>
        <authorList>
            <person name="Yabe S."/>
            <person name="Wang C.M."/>
            <person name="Zheng Y."/>
            <person name="Sakai Y."/>
            <person name="Cavaletti L."/>
            <person name="Monciardini P."/>
            <person name="Donadio S."/>
        </authorList>
    </citation>
    <scope>NUCLEOTIDE SEQUENCE</scope>
    <source>
        <strain evidence="2">SOSP1-1</strain>
    </source>
</reference>
<organism evidence="2 3">
    <name type="scientific">Ktedonospora formicarum</name>
    <dbReference type="NCBI Taxonomy" id="2778364"/>
    <lineage>
        <taxon>Bacteria</taxon>
        <taxon>Bacillati</taxon>
        <taxon>Chloroflexota</taxon>
        <taxon>Ktedonobacteria</taxon>
        <taxon>Ktedonobacterales</taxon>
        <taxon>Ktedonobacteraceae</taxon>
        <taxon>Ktedonospora</taxon>
    </lineage>
</organism>
<gene>
    <name evidence="2" type="ORF">KSX_60390</name>
</gene>
<comment type="similarity">
    <text evidence="1">Belongs to the ROK (NagC/XylR) family.</text>
</comment>
<dbReference type="AlphaFoldDB" id="A0A8J3MVF1"/>
<dbReference type="SUPFAM" id="SSF53067">
    <property type="entry name" value="Actin-like ATPase domain"/>
    <property type="match status" value="1"/>
</dbReference>
<evidence type="ECO:0000256" key="1">
    <source>
        <dbReference type="ARBA" id="ARBA00006479"/>
    </source>
</evidence>